<evidence type="ECO:0000256" key="4">
    <source>
        <dbReference type="ARBA" id="ARBA00023139"/>
    </source>
</evidence>
<evidence type="ECO:0000313" key="7">
    <source>
        <dbReference type="EMBL" id="MDT3767540.1"/>
    </source>
</evidence>
<dbReference type="InterPro" id="IPR050490">
    <property type="entry name" value="Bact_solute-bd_prot1"/>
</dbReference>
<evidence type="ECO:0000256" key="3">
    <source>
        <dbReference type="ARBA" id="ARBA00023136"/>
    </source>
</evidence>
<keyword evidence="2 6" id="KW-0732">Signal</keyword>
<reference evidence="7 8" key="1">
    <citation type="submission" date="2023-06" db="EMBL/GenBank/DDBJ databases">
        <title>Draft genome sequence of Gleimia hominis type strain CCUG 57540T.</title>
        <authorList>
            <person name="Salva-Serra F."/>
            <person name="Cardew S."/>
            <person name="Jensie Markopoulos S."/>
            <person name="Ohlen M."/>
            <person name="Inganas E."/>
            <person name="Svensson-Stadler L."/>
            <person name="Moore E.R.B."/>
        </authorList>
    </citation>
    <scope>NUCLEOTIDE SEQUENCE [LARGE SCALE GENOMIC DNA]</scope>
    <source>
        <strain evidence="7 8">CCUG 57540</strain>
    </source>
</reference>
<dbReference type="PROSITE" id="PS51257">
    <property type="entry name" value="PROKAR_LIPOPROTEIN"/>
    <property type="match status" value="1"/>
</dbReference>
<dbReference type="PANTHER" id="PTHR43649">
    <property type="entry name" value="ARABINOSE-BINDING PROTEIN-RELATED"/>
    <property type="match status" value="1"/>
</dbReference>
<evidence type="ECO:0000313" key="8">
    <source>
        <dbReference type="Proteomes" id="UP001247542"/>
    </source>
</evidence>
<keyword evidence="4" id="KW-0564">Palmitate</keyword>
<name>A0ABU3IE72_9ACTO</name>
<dbReference type="EMBL" id="JASXSX010000001">
    <property type="protein sequence ID" value="MDT3767540.1"/>
    <property type="molecule type" value="Genomic_DNA"/>
</dbReference>
<accession>A0ABU3IE72</accession>
<dbReference type="InterPro" id="IPR006059">
    <property type="entry name" value="SBP"/>
</dbReference>
<evidence type="ECO:0000256" key="2">
    <source>
        <dbReference type="ARBA" id="ARBA00022729"/>
    </source>
</evidence>
<dbReference type="RefSeq" id="WP_313273180.1">
    <property type="nucleotide sequence ID" value="NZ_JASXSX010000001.1"/>
</dbReference>
<sequence length="440" mass="47159">MSKSMRTCSGLIAMAAVAALGLGACSSGGNSGDEAKPAKSGEKVEINYMHRLPDGDDMTKVNDVVKKWNDAHPDIRVKAEKWQGQATEMIKKLETDVKADNAPCLAQVGYSETPELYTKGLLKDVTEEANKYKDKFAEGAFNMMKVGDKVVGLPQDTGPLVYYYNADEFKKLGIEVPTTLDEFKEAAKKAAEQDKYIAAFEPDEALNFFAGQAAAAGDTWYSVDGDKWKVDTTGEGAKTVADFWQSMLDDKSVLVMNRWDDSFKNSLTSNKLIGTIGAAWEAALLAGDMEGTDNEGNWMVTQLPDYGEGVMSGPDGGSGIGVTKNCDHPAEAMEFAAWFNTQIEPLVSQGLVVAATGDVKTPEGLSKFFSGQDVYAILSTANEVMSKDFAYIPGFSAVGPEMITAADAAGKGEKKVADIFTAAQDASVKALKNLQLPVAE</sequence>
<organism evidence="7 8">
    <name type="scientific">Gleimia hominis</name>
    <dbReference type="NCBI Taxonomy" id="595468"/>
    <lineage>
        <taxon>Bacteria</taxon>
        <taxon>Bacillati</taxon>
        <taxon>Actinomycetota</taxon>
        <taxon>Actinomycetes</taxon>
        <taxon>Actinomycetales</taxon>
        <taxon>Actinomycetaceae</taxon>
        <taxon>Gleimia</taxon>
    </lineage>
</organism>
<feature type="chain" id="PRO_5047101247" evidence="6">
    <location>
        <begin position="19"/>
        <end position="440"/>
    </location>
</feature>
<keyword evidence="5" id="KW-0449">Lipoprotein</keyword>
<evidence type="ECO:0000256" key="1">
    <source>
        <dbReference type="ARBA" id="ARBA00022475"/>
    </source>
</evidence>
<proteinExistence type="predicted"/>
<dbReference type="Proteomes" id="UP001247542">
    <property type="component" value="Unassembled WGS sequence"/>
</dbReference>
<dbReference type="PANTHER" id="PTHR43649:SF33">
    <property type="entry name" value="POLYGALACTURONAN_RHAMNOGALACTURONAN-BINDING PROTEIN YTCQ"/>
    <property type="match status" value="1"/>
</dbReference>
<feature type="signal peptide" evidence="6">
    <location>
        <begin position="1"/>
        <end position="18"/>
    </location>
</feature>
<keyword evidence="8" id="KW-1185">Reference proteome</keyword>
<protein>
    <submittedName>
        <fullName evidence="7">Extracellular solute-binding protein</fullName>
    </submittedName>
</protein>
<evidence type="ECO:0000256" key="5">
    <source>
        <dbReference type="ARBA" id="ARBA00023288"/>
    </source>
</evidence>
<dbReference type="SUPFAM" id="SSF53850">
    <property type="entry name" value="Periplasmic binding protein-like II"/>
    <property type="match status" value="1"/>
</dbReference>
<dbReference type="Pfam" id="PF01547">
    <property type="entry name" value="SBP_bac_1"/>
    <property type="match status" value="1"/>
</dbReference>
<gene>
    <name evidence="7" type="ORF">QS713_05620</name>
</gene>
<evidence type="ECO:0000256" key="6">
    <source>
        <dbReference type="SAM" id="SignalP"/>
    </source>
</evidence>
<comment type="caution">
    <text evidence="7">The sequence shown here is derived from an EMBL/GenBank/DDBJ whole genome shotgun (WGS) entry which is preliminary data.</text>
</comment>
<keyword evidence="3" id="KW-0472">Membrane</keyword>
<keyword evidence="1" id="KW-1003">Cell membrane</keyword>
<dbReference type="Gene3D" id="3.40.190.10">
    <property type="entry name" value="Periplasmic binding protein-like II"/>
    <property type="match status" value="1"/>
</dbReference>